<organism evidence="1 2">
    <name type="scientific">Xanthomonas arboricola pv. corylina</name>
    <dbReference type="NCBI Taxonomy" id="487821"/>
    <lineage>
        <taxon>Bacteria</taxon>
        <taxon>Pseudomonadati</taxon>
        <taxon>Pseudomonadota</taxon>
        <taxon>Gammaproteobacteria</taxon>
        <taxon>Lysobacterales</taxon>
        <taxon>Lysobacteraceae</taxon>
        <taxon>Xanthomonas</taxon>
    </lineage>
</organism>
<evidence type="ECO:0008006" key="3">
    <source>
        <dbReference type="Google" id="ProtNLM"/>
    </source>
</evidence>
<dbReference type="Proteomes" id="UP000835287">
    <property type="component" value="Chromosome"/>
</dbReference>
<dbReference type="RefSeq" id="WP_275548193.1">
    <property type="nucleotide sequence ID" value="NZ_HG992338.1"/>
</dbReference>
<evidence type="ECO:0000313" key="2">
    <source>
        <dbReference type="Proteomes" id="UP000835287"/>
    </source>
</evidence>
<reference evidence="1 2" key="1">
    <citation type="submission" date="2021-02" db="EMBL/GenBank/DDBJ databases">
        <authorList>
            <person name="Pothier F. J."/>
        </authorList>
    </citation>
    <scope>NUCLEOTIDE SEQUENCE [LARGE SCALE GENOMIC DNA]</scope>
    <source>
        <strain evidence="1 2">301</strain>
    </source>
</reference>
<dbReference type="Gene3D" id="3.40.50.300">
    <property type="entry name" value="P-loop containing nucleotide triphosphate hydrolases"/>
    <property type="match status" value="1"/>
</dbReference>
<gene>
    <name evidence="1" type="ORF">XAC301_41060</name>
</gene>
<accession>A0ABM8T1Z3</accession>
<dbReference type="SUPFAM" id="SSF52540">
    <property type="entry name" value="P-loop containing nucleoside triphosphate hydrolases"/>
    <property type="match status" value="1"/>
</dbReference>
<name>A0ABM8T1Z3_9XANT</name>
<dbReference type="InterPro" id="IPR027417">
    <property type="entry name" value="P-loop_NTPase"/>
</dbReference>
<evidence type="ECO:0000313" key="1">
    <source>
        <dbReference type="EMBL" id="CAE6850635.1"/>
    </source>
</evidence>
<dbReference type="EMBL" id="HG992338">
    <property type="protein sequence ID" value="CAE6850610.1"/>
    <property type="molecule type" value="Genomic_DNA"/>
</dbReference>
<sequence>MAAKKSKSKLASTLPPALQADLDELKALVSAKTPAVFEEAVMALFTNLVGATFTVAKAGQQSGADGGTAGRQGRSLVIECKRYKDSTPLRERELLGEMDQALMRNPHLEAWILAATRELLFQDRDALTRHGNNIGLPVIVVDWSDGLPVLAALLARDPTTTETYFGPRAGGLAKRLQSPLKVQIDTLQKELQIWQVGFEAVRLRSLEHIAQIRANPKLSKSAVNQVVAGPFVLRRVAASQVMSHWWRTPKGTASPLCIVGDEGVGKTWAAFDWLEQVEAELPITLVVASSGWPDVSKITETGILKLLGESLQEVTGVRDATYWRERIGRILKRPGAQGPAVVLLIDGLNQEPQVDWQAVMHVLQGPRFDPHMRTIVTTRQIHFDSKLHAFNNLDEDPPHRADIIDYDATELDVMLAQERLNRQDLSEELLGFAKTPRIFSLVIKLRASLKDARHLTVHRLMLEYGRSTFPQKALSDNEWQDWMRGVAARAREGITAYSERELADTTDDASSERKLVYRRLSEIIEGPFVQQAVEGKYQLNPALIAHALAASLLERLANESAHNLDDRLGEWLEPIAGFDERAEVLRAAVALSLATNGSLSALSVLVTAWLQTQNLRPLHQAELSAMAGLMPSALLDTIERSATRSQSAAQRAALGALRALDRSDAALRTLLVERAASWLSRISLNLDTDGQQSPTEYERRVEWLEKRIGPTPIGRKTVLGVTLEICEHDALRWGDHVPALLEGFTLEHAVPALVAGALNSVLTTMQPHWETLRWMCLLNEIDPEPTAQALRKMSAQIQARVPEPGVNPLLAGRLAAYLLYLTGFDVDEAAGLAVDTQIDAKWTYADDYLKDPARSYSKLEWRHANLTLADTSIEVVRRAHRLDQIWLDPTFEPPPEFCKELADTAATFPVSELYTQRQHTPEVNAFERLCIPLARCAPGTLGDLWRRWAKGANDAAPATRLWRAWSFNDALLVYGPAEQATARRLRQSGTESDKNEEQLTINELVLTELSDIDAFEQAVRIIETTTSPTTTTVTDLLAMLSTDEVNRLVTRYAASDAHAHRRLLVVLATRPPALSEKAWTWVASFLNAEDWIDQRLALMVLLEVDEMRLGRQMFDADWTWNVDMDSFTAHLSSLALRAAMAGEPFDRVLPRLAPWHWLAAARERGANASEVTKAVEAFNELIRADDSTAFDPGAELTLKRPHPGAASHWVSVRPLSVDDHDSVGAFQFAQDAKAAQAAMDKASETFWKRIEAARKAGSSLILNDMDPADFEMVARLKPQAIARWIEGFEDETEAFVHRVHLAEVPFLSLCEVLLKLDPSTGVRLWYALRGVVRTKMIGGARVSEFLHMAFRAPDSPEVEALRLELLALGPQTSDQGLYEVALAACWNRREDWLRSIISTDEGSGLAWRQRRARVLKGMQGNNDLPVQGAWTEGGARTTMELLDTQASQRRWLDACARHWLREYWRRDDADASYAAWILFRACADRRAELWVDAEFEAADTSSSLYQRKRWHARANSEPFEANLDKSSANLKGTFLSRRLDGDVAPWRH</sequence>
<protein>
    <recommendedName>
        <fullName evidence="3">Restriction endonuclease type IV Mrr domain-containing protein</fullName>
    </recommendedName>
</protein>
<keyword evidence="2" id="KW-1185">Reference proteome</keyword>
<dbReference type="EMBL" id="HG992338">
    <property type="protein sequence ID" value="CAE6850635.1"/>
    <property type="molecule type" value="Genomic_DNA"/>
</dbReference>
<proteinExistence type="predicted"/>